<comment type="catalytic activity">
    <reaction evidence="14">
        <text>cutin + H2O = cutin monomers.</text>
        <dbReference type="EC" id="3.1.1.74"/>
    </reaction>
</comment>
<dbReference type="EC" id="3.1.1.101" evidence="12"/>
<feature type="chain" id="PRO_5045888755" description="Poly(ethylene terephthalate) hydrolase" evidence="16">
    <location>
        <begin position="27"/>
        <end position="337"/>
    </location>
</feature>
<dbReference type="Pfam" id="PF12740">
    <property type="entry name" value="PETase"/>
    <property type="match status" value="1"/>
</dbReference>
<evidence type="ECO:0000256" key="14">
    <source>
        <dbReference type="ARBA" id="ARBA00034045"/>
    </source>
</evidence>
<comment type="subcellular location">
    <subcellularLocation>
        <location evidence="1">Periplasm</location>
    </subcellularLocation>
    <subcellularLocation>
        <location evidence="2">Secreted</location>
    </subcellularLocation>
</comment>
<evidence type="ECO:0000256" key="1">
    <source>
        <dbReference type="ARBA" id="ARBA00004418"/>
    </source>
</evidence>
<evidence type="ECO:0000313" key="19">
    <source>
        <dbReference type="Proteomes" id="UP001595872"/>
    </source>
</evidence>
<sequence length="337" mass="35227">MNDVLRRCCRGSALAIGMAAALVATAVPGRAAPGASPATGRAPVAGRASVADRASVAEGASVAGRAPGAGQARTFTNPYQRGPDPTEASVTAETGPFRTASVVVPANADPGFGGGTIYYPTDGGQGTFAPIVITPGFTGPQFSVAWYGPRLASQGFVVMTIDTLNPFDVVDQRGEEMLAALDYLTKQSSVKDRIDPARPGLIGHSMGGGGVVRAAAERPGIKAVIPLAPWDPNSGFAWNVKADTLVVGADNDLIAPVATFAEPIYKDLRSAPEKAYLELGNAEHVFSFVLPNTLIAKYSISWMKRFLDDDTRYDRFLCPPPAPGGGIKQYWDTCPDS</sequence>
<name>A0ABV9U3U3_9ACTN</name>
<dbReference type="Proteomes" id="UP001595872">
    <property type="component" value="Unassembled WGS sequence"/>
</dbReference>
<dbReference type="EC" id="3.1.1.74" evidence="4"/>
<evidence type="ECO:0000256" key="11">
    <source>
        <dbReference type="ARBA" id="ARBA00033707"/>
    </source>
</evidence>
<evidence type="ECO:0000256" key="4">
    <source>
        <dbReference type="ARBA" id="ARBA00013095"/>
    </source>
</evidence>
<dbReference type="InterPro" id="IPR050261">
    <property type="entry name" value="FrsA_esterase"/>
</dbReference>
<evidence type="ECO:0000256" key="16">
    <source>
        <dbReference type="SAM" id="SignalP"/>
    </source>
</evidence>
<comment type="caution">
    <text evidence="18">The sequence shown here is derived from an EMBL/GenBank/DDBJ whole genome shotgun (WGS) entry which is preliminary data.</text>
</comment>
<evidence type="ECO:0000259" key="17">
    <source>
        <dbReference type="Pfam" id="PF12740"/>
    </source>
</evidence>
<evidence type="ECO:0000313" key="18">
    <source>
        <dbReference type="EMBL" id="MFC4909562.1"/>
    </source>
</evidence>
<keyword evidence="6" id="KW-0964">Secreted</keyword>
<dbReference type="EMBL" id="JBHSIT010000005">
    <property type="protein sequence ID" value="MFC4909562.1"/>
    <property type="molecule type" value="Genomic_DNA"/>
</dbReference>
<keyword evidence="19" id="KW-1185">Reference proteome</keyword>
<keyword evidence="9" id="KW-1015">Disulfide bond</keyword>
<evidence type="ECO:0000256" key="12">
    <source>
        <dbReference type="ARBA" id="ARBA00033764"/>
    </source>
</evidence>
<dbReference type="InterPro" id="IPR041127">
    <property type="entry name" value="PET_hydrolase/cutinase-like"/>
</dbReference>
<comment type="catalytic activity">
    <reaction evidence="10">
        <text>a butanoate ester + H2O = an aliphatic alcohol + butanoate + H(+)</text>
        <dbReference type="Rhea" id="RHEA:47348"/>
        <dbReference type="ChEBI" id="CHEBI:2571"/>
        <dbReference type="ChEBI" id="CHEBI:15377"/>
        <dbReference type="ChEBI" id="CHEBI:15378"/>
        <dbReference type="ChEBI" id="CHEBI:17968"/>
        <dbReference type="ChEBI" id="CHEBI:50477"/>
    </reaction>
    <physiologicalReaction direction="left-to-right" evidence="10">
        <dbReference type="Rhea" id="RHEA:47349"/>
    </physiologicalReaction>
</comment>
<dbReference type="SUPFAM" id="SSF53474">
    <property type="entry name" value="alpha/beta-Hydrolases"/>
    <property type="match status" value="1"/>
</dbReference>
<keyword evidence="16" id="KW-0732">Signal</keyword>
<dbReference type="PANTHER" id="PTHR22946">
    <property type="entry name" value="DIENELACTONE HYDROLASE DOMAIN-CONTAINING PROTEIN-RELATED"/>
    <property type="match status" value="1"/>
</dbReference>
<evidence type="ECO:0000256" key="7">
    <source>
        <dbReference type="ARBA" id="ARBA00022764"/>
    </source>
</evidence>
<evidence type="ECO:0000256" key="13">
    <source>
        <dbReference type="ARBA" id="ARBA00033780"/>
    </source>
</evidence>
<dbReference type="GO" id="GO:0016787">
    <property type="term" value="F:hydrolase activity"/>
    <property type="evidence" value="ECO:0007669"/>
    <property type="project" value="UniProtKB-KW"/>
</dbReference>
<evidence type="ECO:0000256" key="9">
    <source>
        <dbReference type="ARBA" id="ARBA00023157"/>
    </source>
</evidence>
<evidence type="ECO:0000256" key="2">
    <source>
        <dbReference type="ARBA" id="ARBA00004613"/>
    </source>
</evidence>
<accession>A0ABV9U3U3</accession>
<dbReference type="PANTHER" id="PTHR22946:SF9">
    <property type="entry name" value="POLYKETIDE TRANSFERASE AF380"/>
    <property type="match status" value="1"/>
</dbReference>
<keyword evidence="5" id="KW-0719">Serine esterase</keyword>
<evidence type="ECO:0000256" key="3">
    <source>
        <dbReference type="ARBA" id="ARBA00008645"/>
    </source>
</evidence>
<evidence type="ECO:0000256" key="5">
    <source>
        <dbReference type="ARBA" id="ARBA00022487"/>
    </source>
</evidence>
<feature type="signal peptide" evidence="16">
    <location>
        <begin position="1"/>
        <end position="26"/>
    </location>
</feature>
<evidence type="ECO:0000256" key="10">
    <source>
        <dbReference type="ARBA" id="ARBA00033629"/>
    </source>
</evidence>
<gene>
    <name evidence="18" type="ORF">ACFPCY_19725</name>
</gene>
<keyword evidence="7" id="KW-0574">Periplasm</keyword>
<evidence type="ECO:0000256" key="8">
    <source>
        <dbReference type="ARBA" id="ARBA00022801"/>
    </source>
</evidence>
<evidence type="ECO:0000256" key="6">
    <source>
        <dbReference type="ARBA" id="ARBA00022525"/>
    </source>
</evidence>
<protein>
    <recommendedName>
        <fullName evidence="13">Poly(ethylene terephthalate) hydrolase</fullName>
        <ecNumber evidence="12">3.1.1.101</ecNumber>
        <ecNumber evidence="4">3.1.1.74</ecNumber>
    </recommendedName>
</protein>
<dbReference type="Gene3D" id="3.40.50.1820">
    <property type="entry name" value="alpha/beta hydrolase"/>
    <property type="match status" value="1"/>
</dbReference>
<comment type="similarity">
    <text evidence="3">Belongs to the AB hydrolase superfamily.</text>
</comment>
<feature type="domain" description="PET hydrolase/cutinase-like" evidence="17">
    <location>
        <begin position="76"/>
        <end position="335"/>
    </location>
</feature>
<keyword evidence="8 18" id="KW-0378">Hydrolase</keyword>
<dbReference type="RefSeq" id="WP_378257164.1">
    <property type="nucleotide sequence ID" value="NZ_JBHSIT010000005.1"/>
</dbReference>
<organism evidence="18 19">
    <name type="scientific">Actinomadura gamaensis</name>
    <dbReference type="NCBI Taxonomy" id="1763541"/>
    <lineage>
        <taxon>Bacteria</taxon>
        <taxon>Bacillati</taxon>
        <taxon>Actinomycetota</taxon>
        <taxon>Actinomycetes</taxon>
        <taxon>Streptosporangiales</taxon>
        <taxon>Thermomonosporaceae</taxon>
        <taxon>Actinomadura</taxon>
    </lineage>
</organism>
<dbReference type="InterPro" id="IPR029058">
    <property type="entry name" value="AB_hydrolase_fold"/>
</dbReference>
<reference evidence="19" key="1">
    <citation type="journal article" date="2019" name="Int. J. Syst. Evol. Microbiol.">
        <title>The Global Catalogue of Microorganisms (GCM) 10K type strain sequencing project: providing services to taxonomists for standard genome sequencing and annotation.</title>
        <authorList>
            <consortium name="The Broad Institute Genomics Platform"/>
            <consortium name="The Broad Institute Genome Sequencing Center for Infectious Disease"/>
            <person name="Wu L."/>
            <person name="Ma J."/>
        </authorList>
    </citation>
    <scope>NUCLEOTIDE SEQUENCE [LARGE SCALE GENOMIC DNA]</scope>
    <source>
        <strain evidence="19">KLKA75</strain>
    </source>
</reference>
<comment type="catalytic activity">
    <reaction evidence="11">
        <text>(ethylene terephthalate)(n) + H2O = (ethylene terephthalate)(n-1) + 4-[(2-hydroxyethoxy)carbonyl]benzoate + H(+)</text>
        <dbReference type="Rhea" id="RHEA:49528"/>
        <dbReference type="Rhea" id="RHEA-COMP:12420"/>
        <dbReference type="Rhea" id="RHEA-COMP:12421"/>
        <dbReference type="ChEBI" id="CHEBI:15377"/>
        <dbReference type="ChEBI" id="CHEBI:15378"/>
        <dbReference type="ChEBI" id="CHEBI:131701"/>
        <dbReference type="ChEBI" id="CHEBI:131704"/>
        <dbReference type="EC" id="3.1.1.101"/>
    </reaction>
    <physiologicalReaction direction="left-to-right" evidence="11">
        <dbReference type="Rhea" id="RHEA:49529"/>
    </physiologicalReaction>
</comment>
<feature type="region of interest" description="Disordered" evidence="15">
    <location>
        <begin position="61"/>
        <end position="91"/>
    </location>
</feature>
<evidence type="ECO:0000256" key="15">
    <source>
        <dbReference type="SAM" id="MobiDB-lite"/>
    </source>
</evidence>
<proteinExistence type="inferred from homology"/>